<organism evidence="2 3">
    <name type="scientific">Colletotrichum lupini</name>
    <dbReference type="NCBI Taxonomy" id="145971"/>
    <lineage>
        <taxon>Eukaryota</taxon>
        <taxon>Fungi</taxon>
        <taxon>Dikarya</taxon>
        <taxon>Ascomycota</taxon>
        <taxon>Pezizomycotina</taxon>
        <taxon>Sordariomycetes</taxon>
        <taxon>Hypocreomycetidae</taxon>
        <taxon>Glomerellales</taxon>
        <taxon>Glomerellaceae</taxon>
        <taxon>Colletotrichum</taxon>
        <taxon>Colletotrichum acutatum species complex</taxon>
    </lineage>
</organism>
<dbReference type="EMBL" id="CP019476">
    <property type="protein sequence ID" value="UQC82154.1"/>
    <property type="molecule type" value="Genomic_DNA"/>
</dbReference>
<evidence type="ECO:0000256" key="1">
    <source>
        <dbReference type="SAM" id="MobiDB-lite"/>
    </source>
</evidence>
<dbReference type="KEGG" id="clup:CLUP02_07640"/>
<proteinExistence type="predicted"/>
<sequence>MRLFQNGPLANCAAPTSRRRSNQLHSSLGRSLGLPCPWLITLVFLGTLETLEPFPAARNSSHPSCGCSRAPGFSPSRTPKARHWPCHRVTLSQKQHFVCALSTPSIHLFITRFFVSEPWSIPREPFSSNPNTHTHTQNHGCLLGWMQLPPAHTVVYPISHFLQPAAALIPAAGPIPGNLDISGEPCLFKLLTPASGRIVVTSARPHELRPVPPGTRMSITDRRGSRS</sequence>
<evidence type="ECO:0000313" key="2">
    <source>
        <dbReference type="EMBL" id="UQC82154.1"/>
    </source>
</evidence>
<gene>
    <name evidence="2" type="ORF">CLUP02_07640</name>
</gene>
<feature type="region of interest" description="Disordered" evidence="1">
    <location>
        <begin position="204"/>
        <end position="227"/>
    </location>
</feature>
<dbReference type="GeneID" id="73341644"/>
<protein>
    <submittedName>
        <fullName evidence="2">Uncharacterized protein</fullName>
    </submittedName>
</protein>
<evidence type="ECO:0000313" key="3">
    <source>
        <dbReference type="Proteomes" id="UP000830671"/>
    </source>
</evidence>
<dbReference type="RefSeq" id="XP_049143777.1">
    <property type="nucleotide sequence ID" value="XM_049286634.1"/>
</dbReference>
<dbReference type="AlphaFoldDB" id="A0A9Q8SRC9"/>
<name>A0A9Q8SRC9_9PEZI</name>
<reference evidence="2" key="1">
    <citation type="journal article" date="2021" name="Mol. Plant Microbe Interact.">
        <title>Complete Genome Sequence of the Plant-Pathogenic Fungus Colletotrichum lupini.</title>
        <authorList>
            <person name="Baroncelli R."/>
            <person name="Pensec F."/>
            <person name="Da Lio D."/>
            <person name="Boufleur T."/>
            <person name="Vicente I."/>
            <person name="Sarrocco S."/>
            <person name="Picot A."/>
            <person name="Baraldi E."/>
            <person name="Sukno S."/>
            <person name="Thon M."/>
            <person name="Le Floch G."/>
        </authorList>
    </citation>
    <scope>NUCLEOTIDE SEQUENCE</scope>
    <source>
        <strain evidence="2">IMI 504893</strain>
    </source>
</reference>
<accession>A0A9Q8SRC9</accession>
<dbReference type="Proteomes" id="UP000830671">
    <property type="component" value="Chromosome 4"/>
</dbReference>
<keyword evidence="3" id="KW-1185">Reference proteome</keyword>